<comment type="caution">
    <text evidence="3">The sequence shown here is derived from an EMBL/GenBank/DDBJ whole genome shotgun (WGS) entry which is preliminary data.</text>
</comment>
<organism evidence="3 4">
    <name type="scientific">Botrytis porri</name>
    <dbReference type="NCBI Taxonomy" id="87229"/>
    <lineage>
        <taxon>Eukaryota</taxon>
        <taxon>Fungi</taxon>
        <taxon>Dikarya</taxon>
        <taxon>Ascomycota</taxon>
        <taxon>Pezizomycotina</taxon>
        <taxon>Leotiomycetes</taxon>
        <taxon>Helotiales</taxon>
        <taxon>Sclerotiniaceae</taxon>
        <taxon>Botrytis</taxon>
    </lineage>
</organism>
<protein>
    <submittedName>
        <fullName evidence="3">Uncharacterized protein</fullName>
    </submittedName>
</protein>
<keyword evidence="4" id="KW-1185">Reference proteome</keyword>
<gene>
    <name evidence="3" type="ORF">BPOR_0377g00050</name>
</gene>
<feature type="compositionally biased region" description="Basic and acidic residues" evidence="2">
    <location>
        <begin position="377"/>
        <end position="393"/>
    </location>
</feature>
<dbReference type="AlphaFoldDB" id="A0A4Z1KJX9"/>
<evidence type="ECO:0000256" key="2">
    <source>
        <dbReference type="SAM" id="MobiDB-lite"/>
    </source>
</evidence>
<feature type="region of interest" description="Disordered" evidence="2">
    <location>
        <begin position="369"/>
        <end position="393"/>
    </location>
</feature>
<dbReference type="Proteomes" id="UP000297280">
    <property type="component" value="Unassembled WGS sequence"/>
</dbReference>
<name>A0A4Z1KJX9_9HELO</name>
<evidence type="ECO:0000256" key="1">
    <source>
        <dbReference type="SAM" id="Coils"/>
    </source>
</evidence>
<reference evidence="3 4" key="1">
    <citation type="submission" date="2017-12" db="EMBL/GenBank/DDBJ databases">
        <title>Comparative genomics of Botrytis spp.</title>
        <authorList>
            <person name="Valero-Jimenez C.A."/>
            <person name="Tapia P."/>
            <person name="Veloso J."/>
            <person name="Silva-Moreno E."/>
            <person name="Staats M."/>
            <person name="Valdes J.H."/>
            <person name="Van Kan J.A.L."/>
        </authorList>
    </citation>
    <scope>NUCLEOTIDE SEQUENCE [LARGE SCALE GENOMIC DNA]</scope>
    <source>
        <strain evidence="3 4">MUCL3349</strain>
    </source>
</reference>
<evidence type="ECO:0000313" key="3">
    <source>
        <dbReference type="EMBL" id="TGO85636.1"/>
    </source>
</evidence>
<feature type="coiled-coil region" evidence="1">
    <location>
        <begin position="245"/>
        <end position="272"/>
    </location>
</feature>
<sequence length="409" mass="46889">MVKAPPIPPREELPQEIPISNIEFVDLITTVNEHVRQFLNQAEQQSFNEMAPELYRLLLLAHTKVRSLKAFSDKLRLEKSTPEAKTASFDARFNAFQTSHDKMFFATAKTALTESTEGITSKLISIAKFMSKASEDQKKAEKSCNQLVEYANALEQNRILLENQSALERCISETLQSKSASDDEELRNLREESQVYRRLQEEFSKFKEESSKKDATMNYLKISLDKYDAEVPELKRILQTNVETIDRLTQDLENTKFELNSSTEKVTMLEAENSTANIELKKLRPVHIDLGALRTNHADLQKTRGRELEECTEHTNQIAYLTKINSALKTELFEVNSSYKKLLMSTLQTRRSGRCLKLLKSQITDDSLTIYPKSTSHHPDHSRSSNSKPEDPWKTLLTSQLVAMRNLQP</sequence>
<dbReference type="EMBL" id="PQXO01000376">
    <property type="protein sequence ID" value="TGO85636.1"/>
    <property type="molecule type" value="Genomic_DNA"/>
</dbReference>
<keyword evidence="1" id="KW-0175">Coiled coil</keyword>
<feature type="coiled-coil region" evidence="1">
    <location>
        <begin position="172"/>
        <end position="209"/>
    </location>
</feature>
<evidence type="ECO:0000313" key="4">
    <source>
        <dbReference type="Proteomes" id="UP000297280"/>
    </source>
</evidence>
<accession>A0A4Z1KJX9</accession>
<proteinExistence type="predicted"/>